<dbReference type="eggNOG" id="COG0583">
    <property type="taxonomic scope" value="Bacteria"/>
</dbReference>
<accession>D3VEB8</accession>
<dbReference type="GeneID" id="24902216"/>
<evidence type="ECO:0000313" key="2">
    <source>
        <dbReference type="Proteomes" id="UP000008075"/>
    </source>
</evidence>
<gene>
    <name evidence="1" type="ordered locus">XNC1_4347</name>
</gene>
<dbReference type="Proteomes" id="UP000008075">
    <property type="component" value="Chromosome"/>
</dbReference>
<evidence type="ECO:0000313" key="1">
    <source>
        <dbReference type="EMBL" id="CBJ92369.1"/>
    </source>
</evidence>
<dbReference type="RefSeq" id="WP_010848526.1">
    <property type="nucleotide sequence ID" value="NC_014228.1"/>
</dbReference>
<protein>
    <submittedName>
        <fullName evidence="1">Uncharacterized protein</fullName>
    </submittedName>
</protein>
<keyword evidence="2" id="KW-1185">Reference proteome</keyword>
<reference evidence="1 2" key="1">
    <citation type="journal article" date="2011" name="PLoS ONE">
        <title>The entomopathogenic bacterial endosymbionts xenorhabdus and photorhabdus: convergent lifestyles from divergent genomes.</title>
        <authorList>
            <person name="Chaston J.M."/>
            <person name="Suen G."/>
            <person name="Tucker S.L."/>
            <person name="Andersen A.W."/>
            <person name="Bhasin A."/>
            <person name="Bode E."/>
            <person name="Bode H.B."/>
            <person name="Brachmann A.O."/>
            <person name="Cowles C.E."/>
            <person name="Cowles K.N."/>
            <person name="Darby C."/>
            <person name="de Leon L."/>
            <person name="Drace K."/>
            <person name="Du Z."/>
            <person name="Givaudan A."/>
            <person name="Herbert Tran E.E."/>
            <person name="Jewell K.A."/>
            <person name="Knack J.J."/>
            <person name="Krasomil-Osterfeld K.C."/>
            <person name="Kukor R."/>
            <person name="Lanois A."/>
            <person name="Latreille P."/>
            <person name="Leimgruber N.K."/>
            <person name="Lipke C.M."/>
            <person name="Liu R."/>
            <person name="Lu X."/>
            <person name="Martens E.C."/>
            <person name="Marri P.R."/>
            <person name="Medigue C."/>
            <person name="Menard M.L."/>
            <person name="Miller N.M."/>
            <person name="Morales-Soto N."/>
            <person name="Norton S."/>
            <person name="Ogier J.C."/>
            <person name="Orchard S.S."/>
            <person name="Park D."/>
            <person name="Park Y."/>
            <person name="Qurollo B.A."/>
            <person name="Sugar D.R."/>
            <person name="Richards G.R."/>
            <person name="Rouy Z."/>
            <person name="Slominski B."/>
            <person name="Slominski K."/>
            <person name="Snyder H."/>
            <person name="Tjaden B.C."/>
            <person name="van der Hoeven R."/>
            <person name="Welch R.D."/>
            <person name="Wheeler C."/>
            <person name="Xiang B."/>
            <person name="Barbazuk B."/>
            <person name="Gaudriault S."/>
            <person name="Goodner B."/>
            <person name="Slater S.C."/>
            <person name="Forst S."/>
            <person name="Goldman B.S."/>
            <person name="Goodrich-Blair H."/>
        </authorList>
    </citation>
    <scope>NUCLEOTIDE SEQUENCE [LARGE SCALE GENOMIC DNA]</scope>
    <source>
        <strain evidence="2">ATCC 19061 / DSM 3370 / CCUG 14189 / LMG 1036 / NCIMB 9965 / AN6</strain>
    </source>
</reference>
<dbReference type="KEGG" id="xne:XNC1_4347"/>
<organism evidence="1 2">
    <name type="scientific">Xenorhabdus nematophila (strain ATCC 19061 / DSM 3370 / CCUG 14189 / LMG 1036 / NCIMB 9965 / AN6)</name>
    <dbReference type="NCBI Taxonomy" id="406817"/>
    <lineage>
        <taxon>Bacteria</taxon>
        <taxon>Pseudomonadati</taxon>
        <taxon>Pseudomonadota</taxon>
        <taxon>Gammaproteobacteria</taxon>
        <taxon>Enterobacterales</taxon>
        <taxon>Morganellaceae</taxon>
        <taxon>Xenorhabdus</taxon>
    </lineage>
</organism>
<sequence length="157" mass="17858">MLHVAVMPLASMTQLEPKKVFTERLVYIFKKRSHLIYKFKTALSKFGNGIVTTNSADKKEVAELTDCLNVFPIYTGDNMNLLLKTNDIMLIIEMITKNSAYTCVPRRILGSIPEYYMNFLEFIETDKKIDLGVVWANSIDNHLLDDAENFSTLVAAV</sequence>
<proteinExistence type="predicted"/>
<dbReference type="EMBL" id="FN667742">
    <property type="protein sequence ID" value="CBJ92369.1"/>
    <property type="molecule type" value="Genomic_DNA"/>
</dbReference>
<dbReference type="AlphaFoldDB" id="D3VEB8"/>
<dbReference type="HOGENOM" id="CLU_1677190_0_0_6"/>
<dbReference type="STRING" id="406817.XNC1_4347"/>
<name>D3VEB8_XENNA</name>